<dbReference type="CDD" id="cd00385">
    <property type="entry name" value="Isoprenoid_Biosyn_C1"/>
    <property type="match status" value="1"/>
</dbReference>
<dbReference type="AlphaFoldDB" id="A0A5B2VJM4"/>
<organism evidence="1 2">
    <name type="scientific">Chitinophaga agrisoli</name>
    <dbReference type="NCBI Taxonomy" id="2607653"/>
    <lineage>
        <taxon>Bacteria</taxon>
        <taxon>Pseudomonadati</taxon>
        <taxon>Bacteroidota</taxon>
        <taxon>Chitinophagia</taxon>
        <taxon>Chitinophagales</taxon>
        <taxon>Chitinophagaceae</taxon>
        <taxon>Chitinophaga</taxon>
    </lineage>
</organism>
<evidence type="ECO:0000313" key="2">
    <source>
        <dbReference type="Proteomes" id="UP000324611"/>
    </source>
</evidence>
<gene>
    <name evidence="1" type="ORF">F0L74_21250</name>
</gene>
<protein>
    <submittedName>
        <fullName evidence="1">Class 1 isoprenoid biosynthesis enzyme</fullName>
    </submittedName>
</protein>
<reference evidence="1 2" key="1">
    <citation type="submission" date="2019-09" db="EMBL/GenBank/DDBJ databases">
        <title>Chitinophaga ginsengihumi sp. nov., isolated from soil of ginseng rhizosphere.</title>
        <authorList>
            <person name="Lee J."/>
        </authorList>
    </citation>
    <scope>NUCLEOTIDE SEQUENCE [LARGE SCALE GENOMIC DNA]</scope>
    <source>
        <strain evidence="1 2">BN140078</strain>
    </source>
</reference>
<dbReference type="RefSeq" id="WP_149839925.1">
    <property type="nucleotide sequence ID" value="NZ_VUOC01000004.1"/>
</dbReference>
<name>A0A5B2VJM4_9BACT</name>
<comment type="caution">
    <text evidence="1">The sequence shown here is derived from an EMBL/GenBank/DDBJ whole genome shotgun (WGS) entry which is preliminary data.</text>
</comment>
<dbReference type="EMBL" id="VUOC01000004">
    <property type="protein sequence ID" value="KAA2238746.1"/>
    <property type="molecule type" value="Genomic_DNA"/>
</dbReference>
<dbReference type="InterPro" id="IPR008949">
    <property type="entry name" value="Isoprenoid_synthase_dom_sf"/>
</dbReference>
<sequence>MTIEKPTNIGLFTTIRRLGGLQWRLKKQERYFNEQLPPILASLSAGPDGTLSTGTIKRINKYWQLSLNVICNSLYELTGRTLSDAEQRRILLLSIFGPLYDDLFDDQILHYEQIAAFTLEPEQHTPASFKEHVVKTVYVQVLQESPDRQRVIKHLHDVFIWQKASLKQLSPDIDEAELYEITYKKSYYSVLLAYSILDHYPTPTMLEMLYPMAGLLQLTNDAFDVYKDVQGGVYTIPNLYRNFDKLQQHFMADVAKFNHTLRDLPVMQSAKAAYAITIHALHGMGCIAMEQLKAVTRDVQSTAELATLSRQALVCDMDSFRQKLRWVKQVRDLVNYRQ</sequence>
<keyword evidence="2" id="KW-1185">Reference proteome</keyword>
<evidence type="ECO:0000313" key="1">
    <source>
        <dbReference type="EMBL" id="KAA2238746.1"/>
    </source>
</evidence>
<dbReference type="Proteomes" id="UP000324611">
    <property type="component" value="Unassembled WGS sequence"/>
</dbReference>
<accession>A0A5B2VJM4</accession>
<dbReference type="SUPFAM" id="SSF48576">
    <property type="entry name" value="Terpenoid synthases"/>
    <property type="match status" value="1"/>
</dbReference>
<reference evidence="1 2" key="2">
    <citation type="submission" date="2019-09" db="EMBL/GenBank/DDBJ databases">
        <authorList>
            <person name="Jin C."/>
        </authorList>
    </citation>
    <scope>NUCLEOTIDE SEQUENCE [LARGE SCALE GENOMIC DNA]</scope>
    <source>
        <strain evidence="1 2">BN140078</strain>
    </source>
</reference>
<proteinExistence type="predicted"/>